<evidence type="ECO:0000313" key="2">
    <source>
        <dbReference type="Proteomes" id="UP000225277"/>
    </source>
</evidence>
<reference evidence="1 2" key="1">
    <citation type="submission" date="2016-03" db="EMBL/GenBank/DDBJ databases">
        <authorList>
            <person name="Ploux O."/>
        </authorList>
    </citation>
    <scope>NUCLEOTIDE SEQUENCE [LARGE SCALE GENOMIC DNA]</scope>
    <source>
        <strain evidence="1 2">URUG2</strain>
    </source>
</reference>
<gene>
    <name evidence="1" type="ORF">RCC_00334</name>
</gene>
<dbReference type="EMBL" id="FJUY01000001">
    <property type="protein sequence ID" value="CZT14357.1"/>
    <property type="molecule type" value="Genomic_DNA"/>
</dbReference>
<protein>
    <submittedName>
        <fullName evidence="1">Uncharacterized protein</fullName>
    </submittedName>
</protein>
<dbReference type="RefSeq" id="XP_023621254.1">
    <property type="nucleotide sequence ID" value="XM_023765486.1"/>
</dbReference>
<organism evidence="1 2">
    <name type="scientific">Ramularia collo-cygni</name>
    <dbReference type="NCBI Taxonomy" id="112498"/>
    <lineage>
        <taxon>Eukaryota</taxon>
        <taxon>Fungi</taxon>
        <taxon>Dikarya</taxon>
        <taxon>Ascomycota</taxon>
        <taxon>Pezizomycotina</taxon>
        <taxon>Dothideomycetes</taxon>
        <taxon>Dothideomycetidae</taxon>
        <taxon>Mycosphaerellales</taxon>
        <taxon>Mycosphaerellaceae</taxon>
        <taxon>Ramularia</taxon>
    </lineage>
</organism>
<dbReference type="Proteomes" id="UP000225277">
    <property type="component" value="Unassembled WGS sequence"/>
</dbReference>
<keyword evidence="2" id="KW-1185">Reference proteome</keyword>
<sequence>MDNPSETSPIIYRDAATFALNIGAENQELLNALSTAINNDDHGLALETSSSISFISRRL</sequence>
<dbReference type="AlphaFoldDB" id="A0A2D3US28"/>
<proteinExistence type="predicted"/>
<name>A0A2D3US28_9PEZI</name>
<evidence type="ECO:0000313" key="1">
    <source>
        <dbReference type="EMBL" id="CZT14357.1"/>
    </source>
</evidence>
<dbReference type="GeneID" id="35595730"/>
<accession>A0A2D3US28</accession>